<keyword evidence="1" id="KW-0472">Membrane</keyword>
<dbReference type="EMBL" id="BAABAT010000016">
    <property type="protein sequence ID" value="GAA4253535.1"/>
    <property type="molecule type" value="Genomic_DNA"/>
</dbReference>
<proteinExistence type="predicted"/>
<reference evidence="3" key="1">
    <citation type="journal article" date="2019" name="Int. J. Syst. Evol. Microbiol.">
        <title>The Global Catalogue of Microorganisms (GCM) 10K type strain sequencing project: providing services to taxonomists for standard genome sequencing and annotation.</title>
        <authorList>
            <consortium name="The Broad Institute Genomics Platform"/>
            <consortium name="The Broad Institute Genome Sequencing Center for Infectious Disease"/>
            <person name="Wu L."/>
            <person name="Ma J."/>
        </authorList>
    </citation>
    <scope>NUCLEOTIDE SEQUENCE [LARGE SCALE GENOMIC DNA]</scope>
    <source>
        <strain evidence="3">JCM 17441</strain>
    </source>
</reference>
<feature type="transmembrane region" description="Helical" evidence="1">
    <location>
        <begin position="6"/>
        <end position="27"/>
    </location>
</feature>
<evidence type="ECO:0000313" key="3">
    <source>
        <dbReference type="Proteomes" id="UP001500620"/>
    </source>
</evidence>
<keyword evidence="3" id="KW-1185">Reference proteome</keyword>
<evidence type="ECO:0000313" key="2">
    <source>
        <dbReference type="EMBL" id="GAA4253535.1"/>
    </source>
</evidence>
<protein>
    <submittedName>
        <fullName evidence="2">Uncharacterized protein</fullName>
    </submittedName>
</protein>
<gene>
    <name evidence="2" type="ORF">GCM10022255_054730</name>
</gene>
<dbReference type="RefSeq" id="WP_345130592.1">
    <property type="nucleotide sequence ID" value="NZ_BAABAT010000016.1"/>
</dbReference>
<evidence type="ECO:0000256" key="1">
    <source>
        <dbReference type="SAM" id="Phobius"/>
    </source>
</evidence>
<name>A0ABP8DDR0_9ACTN</name>
<keyword evidence="1" id="KW-1133">Transmembrane helix</keyword>
<comment type="caution">
    <text evidence="2">The sequence shown here is derived from an EMBL/GenBank/DDBJ whole genome shotgun (WGS) entry which is preliminary data.</text>
</comment>
<sequence length="311" mass="34083">MSGMEFTWKMVSVLIWPLVVIVLGIVFRRALVAGFQTLTAGLRSVKAAGVELAFAIDNAWQDVTDVLAKMPEQPTKPGEVPTNLVDLYPLASRNPRRAVQEAFRHVRQALAKRFPATAGVSQGNLPDVMDGLVAHDAMNAEVEQAVRQVSRALAMIDHIGDQAEARRQAFECIGLAEGAIHVILRGTAPRAPEEPDITGRWVGTYMSSKAPMDVHLIINELRGDHIAGEMHYPSEHTARTTTIAGRVVPADEPGFADADGCPKLEWREHSSNAGHLDFNGVYRAVILGDHLVGDWRKDTRLVGMIHLKRTT</sequence>
<keyword evidence="1" id="KW-0812">Transmembrane</keyword>
<accession>A0ABP8DDR0</accession>
<organism evidence="2 3">
    <name type="scientific">Dactylosporangium darangshiense</name>
    <dbReference type="NCBI Taxonomy" id="579108"/>
    <lineage>
        <taxon>Bacteria</taxon>
        <taxon>Bacillati</taxon>
        <taxon>Actinomycetota</taxon>
        <taxon>Actinomycetes</taxon>
        <taxon>Micromonosporales</taxon>
        <taxon>Micromonosporaceae</taxon>
        <taxon>Dactylosporangium</taxon>
    </lineage>
</organism>
<dbReference type="Proteomes" id="UP001500620">
    <property type="component" value="Unassembled WGS sequence"/>
</dbReference>